<evidence type="ECO:0000313" key="2">
    <source>
        <dbReference type="Proteomes" id="UP000828048"/>
    </source>
</evidence>
<dbReference type="Proteomes" id="UP000828048">
    <property type="component" value="Chromosome 8"/>
</dbReference>
<accession>A0ACB7YG71</accession>
<keyword evidence="2" id="KW-1185">Reference proteome</keyword>
<comment type="caution">
    <text evidence="1">The sequence shown here is derived from an EMBL/GenBank/DDBJ whole genome shotgun (WGS) entry which is preliminary data.</text>
</comment>
<name>A0ACB7YG71_9ERIC</name>
<evidence type="ECO:0000313" key="1">
    <source>
        <dbReference type="EMBL" id="KAH7852513.1"/>
    </source>
</evidence>
<reference evidence="1 2" key="1">
    <citation type="journal article" date="2021" name="Hortic Res">
        <title>High-quality reference genome and annotation aids understanding of berry development for evergreen blueberry (Vaccinium darrowii).</title>
        <authorList>
            <person name="Yu J."/>
            <person name="Hulse-Kemp A.M."/>
            <person name="Babiker E."/>
            <person name="Staton M."/>
        </authorList>
    </citation>
    <scope>NUCLEOTIDE SEQUENCE [LARGE SCALE GENOMIC DNA]</scope>
    <source>
        <strain evidence="2">cv. NJ 8807/NJ 8810</strain>
        <tissue evidence="1">Young leaf</tissue>
    </source>
</reference>
<protein>
    <submittedName>
        <fullName evidence="1">Uncharacterized protein</fullName>
    </submittedName>
</protein>
<dbReference type="EMBL" id="CM037158">
    <property type="protein sequence ID" value="KAH7852513.1"/>
    <property type="molecule type" value="Genomic_DNA"/>
</dbReference>
<gene>
    <name evidence="1" type="ORF">Vadar_025768</name>
</gene>
<sequence>MPRLSENLDSVFTSFNCNSFSDAFACGREVGVRRCILLARSTCFRLLRPEGVWDCVDDNGDHVACRPTVDFVVEVLYASFIFEIPELVALSQSNTTNVESFPPMDFSDNVLDEKGLWNLIVRGESSSSRHPLAAHPKRCH</sequence>
<organism evidence="1 2">
    <name type="scientific">Vaccinium darrowii</name>
    <dbReference type="NCBI Taxonomy" id="229202"/>
    <lineage>
        <taxon>Eukaryota</taxon>
        <taxon>Viridiplantae</taxon>
        <taxon>Streptophyta</taxon>
        <taxon>Embryophyta</taxon>
        <taxon>Tracheophyta</taxon>
        <taxon>Spermatophyta</taxon>
        <taxon>Magnoliopsida</taxon>
        <taxon>eudicotyledons</taxon>
        <taxon>Gunneridae</taxon>
        <taxon>Pentapetalae</taxon>
        <taxon>asterids</taxon>
        <taxon>Ericales</taxon>
        <taxon>Ericaceae</taxon>
        <taxon>Vaccinioideae</taxon>
        <taxon>Vaccinieae</taxon>
        <taxon>Vaccinium</taxon>
    </lineage>
</organism>
<proteinExistence type="predicted"/>